<evidence type="ECO:0000313" key="2">
    <source>
        <dbReference type="Proteomes" id="UP001283361"/>
    </source>
</evidence>
<gene>
    <name evidence="1" type="ORF">RRG08_018001</name>
</gene>
<reference evidence="1" key="1">
    <citation type="journal article" date="2023" name="G3 (Bethesda)">
        <title>A reference genome for the long-term kleptoplast-retaining sea slug Elysia crispata morphotype clarki.</title>
        <authorList>
            <person name="Eastman K.E."/>
            <person name="Pendleton A.L."/>
            <person name="Shaikh M.A."/>
            <person name="Suttiyut T."/>
            <person name="Ogas R."/>
            <person name="Tomko P."/>
            <person name="Gavelis G."/>
            <person name="Widhalm J.R."/>
            <person name="Wisecaver J.H."/>
        </authorList>
    </citation>
    <scope>NUCLEOTIDE SEQUENCE</scope>
    <source>
        <strain evidence="1">ECLA1</strain>
    </source>
</reference>
<comment type="caution">
    <text evidence="1">The sequence shown here is derived from an EMBL/GenBank/DDBJ whole genome shotgun (WGS) entry which is preliminary data.</text>
</comment>
<keyword evidence="2" id="KW-1185">Reference proteome</keyword>
<dbReference type="Proteomes" id="UP001283361">
    <property type="component" value="Unassembled WGS sequence"/>
</dbReference>
<evidence type="ECO:0000313" key="1">
    <source>
        <dbReference type="EMBL" id="KAK3767129.1"/>
    </source>
</evidence>
<organism evidence="1 2">
    <name type="scientific">Elysia crispata</name>
    <name type="common">lettuce slug</name>
    <dbReference type="NCBI Taxonomy" id="231223"/>
    <lineage>
        <taxon>Eukaryota</taxon>
        <taxon>Metazoa</taxon>
        <taxon>Spiralia</taxon>
        <taxon>Lophotrochozoa</taxon>
        <taxon>Mollusca</taxon>
        <taxon>Gastropoda</taxon>
        <taxon>Heterobranchia</taxon>
        <taxon>Euthyneura</taxon>
        <taxon>Panpulmonata</taxon>
        <taxon>Sacoglossa</taxon>
        <taxon>Placobranchoidea</taxon>
        <taxon>Plakobranchidae</taxon>
        <taxon>Elysia</taxon>
    </lineage>
</organism>
<name>A0AAE1DDX6_9GAST</name>
<sequence>MTADSACLSMILGIPFPPAAQWEHRHRGSSKRLRRGYVYMFLASLYIGCQECDAFNMTQAEYYQHFFLFHSVYLGVTGNITGKLTAKTQTILTLNTRGKEMGCCAAMSKAFQTLSIQRGCFTMSAPCYWRDAQEPTLHATLLRFSHIPEGHSDNPHVITDEFVFQFSLPLQDSFVNCCVALVVIDNSF</sequence>
<accession>A0AAE1DDX6</accession>
<dbReference type="EMBL" id="JAWDGP010004170">
    <property type="protein sequence ID" value="KAK3767129.1"/>
    <property type="molecule type" value="Genomic_DNA"/>
</dbReference>
<proteinExistence type="predicted"/>
<protein>
    <submittedName>
        <fullName evidence="1">Uncharacterized protein</fullName>
    </submittedName>
</protein>
<dbReference type="AlphaFoldDB" id="A0AAE1DDX6"/>